<proteinExistence type="inferred from homology"/>
<protein>
    <submittedName>
        <fullName evidence="3">D-alanyl-D-alanine carboxypeptidase</fullName>
        <ecNumber evidence="3">3.4.16.4</ecNumber>
    </submittedName>
</protein>
<organism evidence="3 4">
    <name type="scientific">Imperialibacter roseus</name>
    <dbReference type="NCBI Taxonomy" id="1324217"/>
    <lineage>
        <taxon>Bacteria</taxon>
        <taxon>Pseudomonadati</taxon>
        <taxon>Bacteroidota</taxon>
        <taxon>Cytophagia</taxon>
        <taxon>Cytophagales</taxon>
        <taxon>Flammeovirgaceae</taxon>
        <taxon>Imperialibacter</taxon>
    </lineage>
</organism>
<accession>A0ABZ0IWW7</accession>
<keyword evidence="3" id="KW-0645">Protease</keyword>
<dbReference type="SUPFAM" id="SSF56601">
    <property type="entry name" value="beta-lactamase/transpeptidase-like"/>
    <property type="match status" value="1"/>
</dbReference>
<dbReference type="PANTHER" id="PTHR30023:SF0">
    <property type="entry name" value="PENICILLIN-SENSITIVE CARBOXYPEPTIDASE A"/>
    <property type="match status" value="1"/>
</dbReference>
<evidence type="ECO:0000256" key="1">
    <source>
        <dbReference type="ARBA" id="ARBA00006096"/>
    </source>
</evidence>
<comment type="similarity">
    <text evidence="1">Belongs to the peptidase S13 family.</text>
</comment>
<keyword evidence="4" id="KW-1185">Reference proteome</keyword>
<dbReference type="Pfam" id="PF02113">
    <property type="entry name" value="Peptidase_S13"/>
    <property type="match status" value="2"/>
</dbReference>
<dbReference type="PANTHER" id="PTHR30023">
    <property type="entry name" value="D-ALANYL-D-ALANINE CARBOXYPEPTIDASE"/>
    <property type="match status" value="1"/>
</dbReference>
<dbReference type="EC" id="3.4.16.4" evidence="3"/>
<evidence type="ECO:0000313" key="4">
    <source>
        <dbReference type="Proteomes" id="UP001302349"/>
    </source>
</evidence>
<dbReference type="Proteomes" id="UP001302349">
    <property type="component" value="Chromosome"/>
</dbReference>
<dbReference type="InterPro" id="IPR000667">
    <property type="entry name" value="Peptidase_S13"/>
</dbReference>
<reference evidence="3 4" key="1">
    <citation type="journal article" date="2023" name="Microbiol. Resour. Announc.">
        <title>Complete Genome Sequence of Imperialibacter roseus strain P4T.</title>
        <authorList>
            <person name="Tizabi D.R."/>
            <person name="Bachvaroff T."/>
            <person name="Hill R.T."/>
        </authorList>
    </citation>
    <scope>NUCLEOTIDE SEQUENCE [LARGE SCALE GENOMIC DNA]</scope>
    <source>
        <strain evidence="3 4">P4T</strain>
    </source>
</reference>
<evidence type="ECO:0000256" key="2">
    <source>
        <dbReference type="ARBA" id="ARBA00022801"/>
    </source>
</evidence>
<dbReference type="GO" id="GO:0009002">
    <property type="term" value="F:serine-type D-Ala-D-Ala carboxypeptidase activity"/>
    <property type="evidence" value="ECO:0007669"/>
    <property type="project" value="UniProtKB-EC"/>
</dbReference>
<dbReference type="InterPro" id="IPR012338">
    <property type="entry name" value="Beta-lactam/transpept-like"/>
</dbReference>
<keyword evidence="2 3" id="KW-0378">Hydrolase</keyword>
<keyword evidence="3" id="KW-0121">Carboxypeptidase</keyword>
<name>A0ABZ0IWW7_9BACT</name>
<dbReference type="PRINTS" id="PR00922">
    <property type="entry name" value="DADACBPTASE3"/>
</dbReference>
<sequence>MKRKSTAFPADRPKSLDYLWFTLAVVLLSTQFSCSPQLVLSKKIVLKQMVSRSPDFADHFTGFVLYDPETKTYLAEQNGDKYFTPASNTKLFTYYSGLRLLGDSIPALKYAEANDTLFFTGTGDPTFLHPDFEYQPAFELLSDSTKALIWQPENYKDPVFGPGWSWDDYLYYYQPERAGLPMYGNFIRFSMFPGDTMPKVNPPFFQQFVEARPFEKQRTLVERDLSYNSYLFFTPEKLDTIERDVPFKYSFSLGRELLQDTLKKPVVFGYKPDSLPWKTLKGYPSQKVYQAMLWPSDNFIAEQILVMCSSGFGDTLSGNNALWFVKNKYLNDLPDAPVWHDGSGLSRYNMFTPRSLVALLEETSTLVEQKELFRTLAIGGQAGTIRRWYAGETEPYVFAKTGTLSGVHSLSGFIKTNSGKVLIFSFMHNNYPGFTNPIREQMQEVLEFIRDRY</sequence>
<dbReference type="RefSeq" id="WP_317492143.1">
    <property type="nucleotide sequence ID" value="NZ_CP136051.1"/>
</dbReference>
<evidence type="ECO:0000313" key="3">
    <source>
        <dbReference type="EMBL" id="WOK09528.1"/>
    </source>
</evidence>
<gene>
    <name evidence="3" type="ORF">RT717_12850</name>
</gene>
<dbReference type="Gene3D" id="3.40.710.10">
    <property type="entry name" value="DD-peptidase/beta-lactamase superfamily"/>
    <property type="match status" value="2"/>
</dbReference>
<dbReference type="EMBL" id="CP136051">
    <property type="protein sequence ID" value="WOK09528.1"/>
    <property type="molecule type" value="Genomic_DNA"/>
</dbReference>